<evidence type="ECO:0000256" key="3">
    <source>
        <dbReference type="SAM" id="SignalP"/>
    </source>
</evidence>
<dbReference type="Proteomes" id="UP000245086">
    <property type="component" value="Unassembled WGS sequence"/>
</dbReference>
<name>A0A2P2E7I7_9PROT</name>
<dbReference type="PANTHER" id="PTHR13887:SF56">
    <property type="entry name" value="THIOREDOXIN-LIKE REDUCTASE RV2466C"/>
    <property type="match status" value="1"/>
</dbReference>
<evidence type="ECO:0000256" key="2">
    <source>
        <dbReference type="ARBA" id="ARBA00005791"/>
    </source>
</evidence>
<dbReference type="SUPFAM" id="SSF52833">
    <property type="entry name" value="Thioredoxin-like"/>
    <property type="match status" value="1"/>
</dbReference>
<comment type="function">
    <text evidence="1">May be required for disulfide bond formation in some proteins.</text>
</comment>
<feature type="signal peptide" evidence="3">
    <location>
        <begin position="1"/>
        <end position="25"/>
    </location>
</feature>
<comment type="caution">
    <text evidence="5">The sequence shown here is derived from an EMBL/GenBank/DDBJ whole genome shotgun (WGS) entry which is preliminary data.</text>
</comment>
<feature type="domain" description="Thioredoxin" evidence="4">
    <location>
        <begin position="6"/>
        <end position="222"/>
    </location>
</feature>
<organism evidence="5 6">
    <name type="scientific">Candidatus Phycosocius bacilliformis</name>
    <dbReference type="NCBI Taxonomy" id="1445552"/>
    <lineage>
        <taxon>Bacteria</taxon>
        <taxon>Pseudomonadati</taxon>
        <taxon>Pseudomonadota</taxon>
        <taxon>Alphaproteobacteria</taxon>
        <taxon>Caulobacterales</taxon>
        <taxon>Caulobacterales incertae sedis</taxon>
        <taxon>Candidatus Phycosocius</taxon>
    </lineage>
</organism>
<evidence type="ECO:0000256" key="1">
    <source>
        <dbReference type="ARBA" id="ARBA00003565"/>
    </source>
</evidence>
<protein>
    <submittedName>
        <fullName evidence="5">Disulfide bond formation protein D</fullName>
    </submittedName>
</protein>
<reference evidence="5 6" key="1">
    <citation type="journal article" date="2018" name="Genome Announc.">
        <title>Draft Genome Sequence of "Candidatus Phycosocius bacilliformis," an Alphaproteobacterial Ectosymbiont of the Hydrocarbon-Producing Green Alga Botryococcus braunii.</title>
        <authorList>
            <person name="Tanabe Y."/>
            <person name="Yamaguchi H."/>
            <person name="Watanabe M.M."/>
        </authorList>
    </citation>
    <scope>NUCLEOTIDE SEQUENCE [LARGE SCALE GENOMIC DNA]</scope>
    <source>
        <strain evidence="5 6">BOTRYCO-2</strain>
    </source>
</reference>
<dbReference type="InterPro" id="IPR012336">
    <property type="entry name" value="Thioredoxin-like_fold"/>
</dbReference>
<sequence length="225" mass="23600">MSFHFPRLGLAAASAVMATALLVSGCNSGGGAGGGKPASTLEVESDLPMGSKDAKVVLVEYASVTCPHCANFHKEVLPVIKQKYVDTGKVRYIFREFPTPPFELATAGHLMARCAGGDKRNQIIDALMRGQTDWITQASGPLGAKQALLNIAASAGMSEAEFDTCMANEKLLKTLVDIRDGGIKAGVEGTPTLFINGERFEAPAGREMTADDVSKGVDAALAKVK</sequence>
<dbReference type="EMBL" id="BFBR01000002">
    <property type="protein sequence ID" value="GBF57028.1"/>
    <property type="molecule type" value="Genomic_DNA"/>
</dbReference>
<dbReference type="PROSITE" id="PS51257">
    <property type="entry name" value="PROKAR_LIPOPROTEIN"/>
    <property type="match status" value="1"/>
</dbReference>
<evidence type="ECO:0000259" key="4">
    <source>
        <dbReference type="PROSITE" id="PS51352"/>
    </source>
</evidence>
<accession>A0A2P2E7I7</accession>
<dbReference type="PROSITE" id="PS51352">
    <property type="entry name" value="THIOREDOXIN_2"/>
    <property type="match status" value="1"/>
</dbReference>
<evidence type="ECO:0000313" key="5">
    <source>
        <dbReference type="EMBL" id="GBF57028.1"/>
    </source>
</evidence>
<feature type="chain" id="PRO_5015177531" evidence="3">
    <location>
        <begin position="26"/>
        <end position="225"/>
    </location>
</feature>
<evidence type="ECO:0000313" key="6">
    <source>
        <dbReference type="Proteomes" id="UP000245086"/>
    </source>
</evidence>
<dbReference type="Gene3D" id="3.40.30.10">
    <property type="entry name" value="Glutaredoxin"/>
    <property type="match status" value="1"/>
</dbReference>
<gene>
    <name evidence="5" type="primary">bdbD_2</name>
    <name evidence="5" type="ORF">PbB2_00686</name>
</gene>
<proteinExistence type="inferred from homology"/>
<dbReference type="AlphaFoldDB" id="A0A2P2E7I7"/>
<dbReference type="InterPro" id="IPR036249">
    <property type="entry name" value="Thioredoxin-like_sf"/>
</dbReference>
<keyword evidence="6" id="KW-1185">Reference proteome</keyword>
<dbReference type="InterPro" id="IPR013766">
    <property type="entry name" value="Thioredoxin_domain"/>
</dbReference>
<keyword evidence="3" id="KW-0732">Signal</keyword>
<dbReference type="Pfam" id="PF13462">
    <property type="entry name" value="Thioredoxin_4"/>
    <property type="match status" value="1"/>
</dbReference>
<dbReference type="PANTHER" id="PTHR13887">
    <property type="entry name" value="GLUTATHIONE S-TRANSFERASE KAPPA"/>
    <property type="match status" value="1"/>
</dbReference>
<comment type="similarity">
    <text evidence="2">Belongs to the thioredoxin family. DsbA subfamily.</text>
</comment>
<dbReference type="RefSeq" id="WP_192576141.1">
    <property type="nucleotide sequence ID" value="NZ_BFBR01000002.1"/>
</dbReference>